<dbReference type="NCBIfam" id="TIGR03897">
    <property type="entry name" value="lanti_2_LanM"/>
    <property type="match status" value="1"/>
</dbReference>
<dbReference type="AlphaFoldDB" id="A0A8J3INT6"/>
<evidence type="ECO:0000313" key="4">
    <source>
        <dbReference type="Proteomes" id="UP000597444"/>
    </source>
</evidence>
<dbReference type="EMBL" id="BNJK01000002">
    <property type="protein sequence ID" value="GHO99104.1"/>
    <property type="molecule type" value="Genomic_DNA"/>
</dbReference>
<accession>A0A8J3INT6</accession>
<keyword evidence="1" id="KW-0862">Zinc</keyword>
<dbReference type="InterPro" id="IPR025410">
    <property type="entry name" value="Lant_dehyd"/>
</dbReference>
<dbReference type="Proteomes" id="UP000597444">
    <property type="component" value="Unassembled WGS sequence"/>
</dbReference>
<dbReference type="CDD" id="cd04792">
    <property type="entry name" value="LanM-like"/>
    <property type="match status" value="1"/>
</dbReference>
<feature type="domain" description="Lantibiotic biosynthesis protein dehydration" evidence="2">
    <location>
        <begin position="229"/>
        <end position="600"/>
    </location>
</feature>
<sequence length="1100" mass="122768">MGGSLPVWQSADWYRATTLNERITSLRTGAHTSLSDGSGDIEKAQRRLQRWKAQSPFDQESFFADRLSQDKLNEQELLFLLAEPAEELQARLGHVPHWLSELQQAFANYDASRDLPIQSLPEKLLADTADILPIIHPLLQRGLQQLEAGIRAIGTEFSYLPFDPQAIPSALLGNLALQVVPGMRRTFALELNVARLQGRLTGETSEERFQSYVQLLRQPENMLTLLAEYSVLARQLIIDIDNWLVYSLEFLRHLCTDWQAIRTHFIPENDPGMLIEAMAGAGDTHRKGRSVLLLKFASGWQLVYKPKSLAVDVHFQHVLTWLNEHGQQPPLRPLTLLDRGAYGWSEFVTASSCQSEPEVARFYQRQGAFLALLYALDAVDFHFENVIAAGEHPLLIDLEALFHPRIHESPAEQPAMQVLDRSVLGIGLLPLRIWSNGEKEGVDISGLGGQEGQLVPLPIPRWTGAGTDQMRLVQEPVTLEGQQNRPRLNDREVRTLDYCEQIISGFTHMYQLLIAHRDTLLTDLLPRFAQDEVRFLVRHTKTYDLLLSESLHPNVLRDALQRERCIDRLWFSVRSQSYLSRLIDAERADLLEGDIPLFTAHPDSRDLYTSQRICIPEFFAASSLSVVTERILQMDEEDLFWQTWIIRAAFTSMITDSQPVAKMPPLLMPSSAPVTRERLLAAADSVGERLDQLAISNADAVNWLGITQNIGTTRTWNIRPADISLYDGSSGIALFLAYLGSITGKERYTALARTALKAIRYRISEIEKRPGLQEIGAFIGLGSPLYLFSHLGALWNETALLQEALHIASFLPDMIEQDDRLDLVSGSAGCIASLLSLHAVIPAPILLTTAIRCGDHLLAHALPMKGGKGWRTRAYAPYPPTPGFAHGTAGIAWSLLSLADASGQERFQQAALEAFAYERSLFSPEKQTWLMPSADRATGAQKTRMTWNQGAPGIALSRIASLRYIDEPLIRDEIDIALERTIIEGFDQSPEGSHANHSLSHGYFGNLETLLAATQVEPSYREHLDRYTAMLLDSITAYGWVTAVPLNVETPGLMVGLAGIGYELLRLAEPERVPSVLLLAPPYLAQPPQKSANHLASSFV</sequence>
<dbReference type="GO" id="GO:0031179">
    <property type="term" value="P:peptide modification"/>
    <property type="evidence" value="ECO:0007669"/>
    <property type="project" value="InterPro"/>
</dbReference>
<dbReference type="SUPFAM" id="SSF158745">
    <property type="entry name" value="LanC-like"/>
    <property type="match status" value="1"/>
</dbReference>
<evidence type="ECO:0000313" key="3">
    <source>
        <dbReference type="EMBL" id="GHO99104.1"/>
    </source>
</evidence>
<dbReference type="PRINTS" id="PR01955">
    <property type="entry name" value="LANCFRANKIA"/>
</dbReference>
<protein>
    <submittedName>
        <fullName evidence="3">Lanthionine synthetase</fullName>
    </submittedName>
</protein>
<dbReference type="Pfam" id="PF05147">
    <property type="entry name" value="LANC_like"/>
    <property type="match status" value="1"/>
</dbReference>
<dbReference type="InterPro" id="IPR007822">
    <property type="entry name" value="LANC-like"/>
</dbReference>
<keyword evidence="1" id="KW-0479">Metal-binding</keyword>
<organism evidence="3 4">
    <name type="scientific">Reticulibacter mediterranei</name>
    <dbReference type="NCBI Taxonomy" id="2778369"/>
    <lineage>
        <taxon>Bacteria</taxon>
        <taxon>Bacillati</taxon>
        <taxon>Chloroflexota</taxon>
        <taxon>Ktedonobacteria</taxon>
        <taxon>Ktedonobacterales</taxon>
        <taxon>Reticulibacteraceae</taxon>
        <taxon>Reticulibacter</taxon>
    </lineage>
</organism>
<dbReference type="Pfam" id="PF13575">
    <property type="entry name" value="DUF4135"/>
    <property type="match status" value="1"/>
</dbReference>
<reference evidence="3" key="1">
    <citation type="submission" date="2020-10" db="EMBL/GenBank/DDBJ databases">
        <title>Taxonomic study of unclassified bacteria belonging to the class Ktedonobacteria.</title>
        <authorList>
            <person name="Yabe S."/>
            <person name="Wang C.M."/>
            <person name="Zheng Y."/>
            <person name="Sakai Y."/>
            <person name="Cavaletti L."/>
            <person name="Monciardini P."/>
            <person name="Donadio S."/>
        </authorList>
    </citation>
    <scope>NUCLEOTIDE SEQUENCE</scope>
    <source>
        <strain evidence="3">ID150040</strain>
    </source>
</reference>
<evidence type="ECO:0000256" key="1">
    <source>
        <dbReference type="PIRSR" id="PIRSR607822-1"/>
    </source>
</evidence>
<dbReference type="PIRSF" id="PIRSF037228">
    <property type="entry name" value="Lant_mod_RumM"/>
    <property type="match status" value="1"/>
</dbReference>
<dbReference type="InterPro" id="IPR017146">
    <property type="entry name" value="Lanti_2_LanM"/>
</dbReference>
<name>A0A8J3INT6_9CHLR</name>
<dbReference type="SMART" id="SM01260">
    <property type="entry name" value="LANC_like"/>
    <property type="match status" value="1"/>
</dbReference>
<feature type="binding site" evidence="1">
    <location>
        <position position="1001"/>
    </location>
    <ligand>
        <name>Zn(2+)</name>
        <dbReference type="ChEBI" id="CHEBI:29105"/>
    </ligand>
</feature>
<gene>
    <name evidence="3" type="ORF">KSF_091520</name>
</gene>
<keyword evidence="4" id="KW-1185">Reference proteome</keyword>
<dbReference type="GO" id="GO:0005975">
    <property type="term" value="P:carbohydrate metabolic process"/>
    <property type="evidence" value="ECO:0007669"/>
    <property type="project" value="InterPro"/>
</dbReference>
<proteinExistence type="predicted"/>
<dbReference type="RefSeq" id="WP_220209765.1">
    <property type="nucleotide sequence ID" value="NZ_BNJK01000002.1"/>
</dbReference>
<comment type="caution">
    <text evidence="3">The sequence shown here is derived from an EMBL/GenBank/DDBJ whole genome shotgun (WGS) entry which is preliminary data.</text>
</comment>
<dbReference type="Gene3D" id="1.50.10.10">
    <property type="match status" value="1"/>
</dbReference>
<dbReference type="GO" id="GO:0046872">
    <property type="term" value="F:metal ion binding"/>
    <property type="evidence" value="ECO:0007669"/>
    <property type="project" value="UniProtKB-KW"/>
</dbReference>
<dbReference type="PRINTS" id="PR01950">
    <property type="entry name" value="LANCSUPER"/>
</dbReference>
<evidence type="ECO:0000259" key="2">
    <source>
        <dbReference type="Pfam" id="PF13575"/>
    </source>
</evidence>
<dbReference type="InterPro" id="IPR012341">
    <property type="entry name" value="6hp_glycosidase-like_sf"/>
</dbReference>